<name>A0A0K2T0E2_LEPSM</name>
<organism evidence="2">
    <name type="scientific">Lepeophtheirus salmonis</name>
    <name type="common">Salmon louse</name>
    <name type="synonym">Caligus salmonis</name>
    <dbReference type="NCBI Taxonomy" id="72036"/>
    <lineage>
        <taxon>Eukaryota</taxon>
        <taxon>Metazoa</taxon>
        <taxon>Ecdysozoa</taxon>
        <taxon>Arthropoda</taxon>
        <taxon>Crustacea</taxon>
        <taxon>Multicrustacea</taxon>
        <taxon>Hexanauplia</taxon>
        <taxon>Copepoda</taxon>
        <taxon>Siphonostomatoida</taxon>
        <taxon>Caligidae</taxon>
        <taxon>Lepeophtheirus</taxon>
    </lineage>
</organism>
<protein>
    <submittedName>
        <fullName evidence="2">Uncharacterized protein</fullName>
    </submittedName>
</protein>
<evidence type="ECO:0000313" key="2">
    <source>
        <dbReference type="EMBL" id="CDW19478.1"/>
    </source>
</evidence>
<dbReference type="AlphaFoldDB" id="A0A0K2T0E2"/>
<feature type="non-terminal residue" evidence="2">
    <location>
        <position position="1"/>
    </location>
</feature>
<accession>A0A0K2T0E2</accession>
<sequence length="65" mass="7105">INPNTFCESQLHNMAKVGLISVCFFSSVITDILNIDNTNKTGPKKSQDSVSSPVKRAVDHPMLCL</sequence>
<dbReference type="EMBL" id="HACA01002117">
    <property type="protein sequence ID" value="CDW19478.1"/>
    <property type="molecule type" value="Transcribed_RNA"/>
</dbReference>
<proteinExistence type="predicted"/>
<feature type="region of interest" description="Disordered" evidence="1">
    <location>
        <begin position="37"/>
        <end position="65"/>
    </location>
</feature>
<evidence type="ECO:0000256" key="1">
    <source>
        <dbReference type="SAM" id="MobiDB-lite"/>
    </source>
</evidence>
<reference evidence="2" key="1">
    <citation type="submission" date="2014-05" db="EMBL/GenBank/DDBJ databases">
        <authorList>
            <person name="Chronopoulou M."/>
        </authorList>
    </citation>
    <scope>NUCLEOTIDE SEQUENCE</scope>
    <source>
        <tissue evidence="2">Whole organism</tissue>
    </source>
</reference>